<dbReference type="HOGENOM" id="CLU_1964825_0_0_1"/>
<reference evidence="2" key="2">
    <citation type="submission" date="2015-01" db="EMBL/GenBank/DDBJ databases">
        <title>Evolutionary Origins and Diversification of the Mycorrhizal Mutualists.</title>
        <authorList>
            <consortium name="DOE Joint Genome Institute"/>
            <consortium name="Mycorrhizal Genomics Consortium"/>
            <person name="Kohler A."/>
            <person name="Kuo A."/>
            <person name="Nagy L.G."/>
            <person name="Floudas D."/>
            <person name="Copeland A."/>
            <person name="Barry K.W."/>
            <person name="Cichocki N."/>
            <person name="Veneault-Fourrey C."/>
            <person name="LaButti K."/>
            <person name="Lindquist E.A."/>
            <person name="Lipzen A."/>
            <person name="Lundell T."/>
            <person name="Morin E."/>
            <person name="Murat C."/>
            <person name="Riley R."/>
            <person name="Ohm R."/>
            <person name="Sun H."/>
            <person name="Tunlid A."/>
            <person name="Henrissat B."/>
            <person name="Grigoriev I.V."/>
            <person name="Hibbett D.S."/>
            <person name="Martin F."/>
        </authorList>
    </citation>
    <scope>NUCLEOTIDE SEQUENCE [LARGE SCALE GENOMIC DNA]</scope>
    <source>
        <strain evidence="2">ATCC 200175</strain>
    </source>
</reference>
<organism evidence="1 2">
    <name type="scientific">Paxillus involutus ATCC 200175</name>
    <dbReference type="NCBI Taxonomy" id="664439"/>
    <lineage>
        <taxon>Eukaryota</taxon>
        <taxon>Fungi</taxon>
        <taxon>Dikarya</taxon>
        <taxon>Basidiomycota</taxon>
        <taxon>Agaricomycotina</taxon>
        <taxon>Agaricomycetes</taxon>
        <taxon>Agaricomycetidae</taxon>
        <taxon>Boletales</taxon>
        <taxon>Paxilineae</taxon>
        <taxon>Paxillaceae</taxon>
        <taxon>Paxillus</taxon>
    </lineage>
</organism>
<dbReference type="Gene3D" id="3.30.70.100">
    <property type="match status" value="1"/>
</dbReference>
<accession>A0A0C9TUR0</accession>
<reference evidence="1 2" key="1">
    <citation type="submission" date="2014-06" db="EMBL/GenBank/DDBJ databases">
        <authorList>
            <consortium name="DOE Joint Genome Institute"/>
            <person name="Kuo A."/>
            <person name="Kohler A."/>
            <person name="Nagy L.G."/>
            <person name="Floudas D."/>
            <person name="Copeland A."/>
            <person name="Barry K.W."/>
            <person name="Cichocki N."/>
            <person name="Veneault-Fourrey C."/>
            <person name="LaButti K."/>
            <person name="Lindquist E.A."/>
            <person name="Lipzen A."/>
            <person name="Lundell T."/>
            <person name="Morin E."/>
            <person name="Murat C."/>
            <person name="Sun H."/>
            <person name="Tunlid A."/>
            <person name="Henrissat B."/>
            <person name="Grigoriev I.V."/>
            <person name="Hibbett D.S."/>
            <person name="Martin F."/>
            <person name="Nordberg H.P."/>
            <person name="Cantor M.N."/>
            <person name="Hua S.X."/>
        </authorList>
    </citation>
    <scope>NUCLEOTIDE SEQUENCE [LARGE SCALE GENOMIC DNA]</scope>
    <source>
        <strain evidence="1 2">ATCC 200175</strain>
    </source>
</reference>
<dbReference type="EMBL" id="KN819390">
    <property type="protein sequence ID" value="KIJ10996.1"/>
    <property type="molecule type" value="Genomic_DNA"/>
</dbReference>
<dbReference type="AlphaFoldDB" id="A0A0C9TUR0"/>
<evidence type="ECO:0000313" key="2">
    <source>
        <dbReference type="Proteomes" id="UP000053647"/>
    </source>
</evidence>
<evidence type="ECO:0000313" key="1">
    <source>
        <dbReference type="EMBL" id="KIJ10996.1"/>
    </source>
</evidence>
<protein>
    <submittedName>
        <fullName evidence="1">Unplaced genomic scaffold PAXINscaffold_68, whole genome shotgun sequence</fullName>
    </submittedName>
</protein>
<keyword evidence="2" id="KW-1185">Reference proteome</keyword>
<feature type="non-terminal residue" evidence="1">
    <location>
        <position position="1"/>
    </location>
</feature>
<dbReference type="Proteomes" id="UP000053647">
    <property type="component" value="Unassembled WGS sequence"/>
</dbReference>
<dbReference type="OrthoDB" id="3830579at2759"/>
<gene>
    <name evidence="1" type="ORF">PAXINDRAFT_85219</name>
</gene>
<proteinExistence type="predicted"/>
<sequence length="128" mass="14480">YVGSQIENPKNGYLFFTWESYEAHQRVMNHASYPDITAILKPCQGRKIQTYHVQFSAPTIAFEKPVTEVLVLTLKAPENRATVVNILSKLSEATQKMLVFGQTVEDKNKYIVVGGWPTVEVSVCAKFR</sequence>
<name>A0A0C9TUR0_PAXIN</name>